<keyword evidence="2" id="KW-1185">Reference proteome</keyword>
<sequence>MVFIQPPSTLFAITDPVSSAVADRTQRQVVLATLSELGELADEVNIASGYISKQPDEDGVVGEAADVMICLADLVWKSFPDEDVRLGVQNRIRSYLELVSIQPGGWDLVEAGVAGVAEVVSDLSREFRTLGADGLKDKSGKVAAALDMCVHDLLVAAKTEDPSLSIERFRDTLERKSDKWLTNCRPGRPVP</sequence>
<name>S9SCI3_9RHOB</name>
<gene>
    <name evidence="1" type="ORF">Salmuc_01729</name>
</gene>
<protein>
    <submittedName>
        <fullName evidence="1">Uncharacterized protein</fullName>
    </submittedName>
</protein>
<proteinExistence type="predicted"/>
<dbReference type="EMBL" id="APVH01000013">
    <property type="protein sequence ID" value="EPX83954.1"/>
    <property type="molecule type" value="Genomic_DNA"/>
</dbReference>
<organism evidence="1 2">
    <name type="scientific">Salipiger mucosus DSM 16094</name>
    <dbReference type="NCBI Taxonomy" id="1123237"/>
    <lineage>
        <taxon>Bacteria</taxon>
        <taxon>Pseudomonadati</taxon>
        <taxon>Pseudomonadota</taxon>
        <taxon>Alphaproteobacteria</taxon>
        <taxon>Rhodobacterales</taxon>
        <taxon>Roseobacteraceae</taxon>
        <taxon>Salipiger</taxon>
    </lineage>
</organism>
<dbReference type="STRING" id="1123237.Salmuc_01729"/>
<evidence type="ECO:0000313" key="2">
    <source>
        <dbReference type="Proteomes" id="UP000015347"/>
    </source>
</evidence>
<dbReference type="Proteomes" id="UP000015347">
    <property type="component" value="Unassembled WGS sequence"/>
</dbReference>
<dbReference type="HOGENOM" id="CLU_1420545_0_0_5"/>
<dbReference type="OrthoDB" id="9911536at2"/>
<comment type="caution">
    <text evidence="1">The sequence shown here is derived from an EMBL/GenBank/DDBJ whole genome shotgun (WGS) entry which is preliminary data.</text>
</comment>
<reference evidence="2" key="1">
    <citation type="journal article" date="2014" name="Stand. Genomic Sci.">
        <title>Genome sequence of the exopolysaccharide-producing Salipiger mucosus type strain (DSM 16094(T)), a moderately halophilic member of the Roseobacter clade.</title>
        <authorList>
            <person name="Riedel T."/>
            <person name="Spring S."/>
            <person name="Fiebig A."/>
            <person name="Petersen J."/>
            <person name="Kyrpides N.C."/>
            <person name="Goker M."/>
            <person name="Klenk H.P."/>
        </authorList>
    </citation>
    <scope>NUCLEOTIDE SEQUENCE [LARGE SCALE GENOMIC DNA]</scope>
    <source>
        <strain evidence="2">DSM 16094</strain>
    </source>
</reference>
<evidence type="ECO:0000313" key="1">
    <source>
        <dbReference type="EMBL" id="EPX83954.1"/>
    </source>
</evidence>
<accession>S9SCI3</accession>
<dbReference type="AlphaFoldDB" id="S9SCI3"/>
<dbReference type="RefSeq" id="WP_021119967.1">
    <property type="nucleotide sequence ID" value="NZ_KE557274.1"/>
</dbReference>